<accession>A0A067P2V5</accession>
<dbReference type="InParanoid" id="A0A067P2V5"/>
<name>A0A067P2V5_PLEO1</name>
<keyword evidence="1" id="KW-0732">Signal</keyword>
<dbReference type="HOGENOM" id="CLU_2776994_0_0_1"/>
<organism evidence="2 3">
    <name type="scientific">Pleurotus ostreatus (strain PC15)</name>
    <name type="common">Oyster mushroom</name>
    <dbReference type="NCBI Taxonomy" id="1137138"/>
    <lineage>
        <taxon>Eukaryota</taxon>
        <taxon>Fungi</taxon>
        <taxon>Dikarya</taxon>
        <taxon>Basidiomycota</taxon>
        <taxon>Agaricomycotina</taxon>
        <taxon>Agaricomycetes</taxon>
        <taxon>Agaricomycetidae</taxon>
        <taxon>Agaricales</taxon>
        <taxon>Pleurotineae</taxon>
        <taxon>Pleurotaceae</taxon>
        <taxon>Pleurotus</taxon>
    </lineage>
</organism>
<gene>
    <name evidence="2" type="ORF">PLEOSDRAFT_1088506</name>
</gene>
<evidence type="ECO:0008006" key="4">
    <source>
        <dbReference type="Google" id="ProtNLM"/>
    </source>
</evidence>
<proteinExistence type="predicted"/>
<dbReference type="EMBL" id="KL198006">
    <property type="protein sequence ID" value="KDQ30732.1"/>
    <property type="molecule type" value="Genomic_DNA"/>
</dbReference>
<feature type="signal peptide" evidence="1">
    <location>
        <begin position="1"/>
        <end position="15"/>
    </location>
</feature>
<evidence type="ECO:0000313" key="3">
    <source>
        <dbReference type="Proteomes" id="UP000027073"/>
    </source>
</evidence>
<protein>
    <recommendedName>
        <fullName evidence="4">Secreted protein</fullName>
    </recommendedName>
</protein>
<evidence type="ECO:0000256" key="1">
    <source>
        <dbReference type="SAM" id="SignalP"/>
    </source>
</evidence>
<dbReference type="Proteomes" id="UP000027073">
    <property type="component" value="Unassembled WGS sequence"/>
</dbReference>
<evidence type="ECO:0000313" key="2">
    <source>
        <dbReference type="EMBL" id="KDQ30732.1"/>
    </source>
</evidence>
<sequence>MVIAGLLFVVASVAAALGPTAGVTGDALASGLGSLRDGDGASVDCSSSHLCTSSCDGWFFGEMGCFCDG</sequence>
<feature type="chain" id="PRO_5012135928" description="Secreted protein" evidence="1">
    <location>
        <begin position="16"/>
        <end position="69"/>
    </location>
</feature>
<dbReference type="AlphaFoldDB" id="A0A067P2V5"/>
<dbReference type="VEuPathDB" id="FungiDB:PLEOSDRAFT_1088506"/>
<reference evidence="3" key="1">
    <citation type="journal article" date="2014" name="Proc. Natl. Acad. Sci. U.S.A.">
        <title>Extensive sampling of basidiomycete genomes demonstrates inadequacy of the white-rot/brown-rot paradigm for wood decay fungi.</title>
        <authorList>
            <person name="Riley R."/>
            <person name="Salamov A.A."/>
            <person name="Brown D.W."/>
            <person name="Nagy L.G."/>
            <person name="Floudas D."/>
            <person name="Held B.W."/>
            <person name="Levasseur A."/>
            <person name="Lombard V."/>
            <person name="Morin E."/>
            <person name="Otillar R."/>
            <person name="Lindquist E.A."/>
            <person name="Sun H."/>
            <person name="LaButti K.M."/>
            <person name="Schmutz J."/>
            <person name="Jabbour D."/>
            <person name="Luo H."/>
            <person name="Baker S.E."/>
            <person name="Pisabarro A.G."/>
            <person name="Walton J.D."/>
            <person name="Blanchette R.A."/>
            <person name="Henrissat B."/>
            <person name="Martin F."/>
            <person name="Cullen D."/>
            <person name="Hibbett D.S."/>
            <person name="Grigoriev I.V."/>
        </authorList>
    </citation>
    <scope>NUCLEOTIDE SEQUENCE [LARGE SCALE GENOMIC DNA]</scope>
    <source>
        <strain evidence="3">PC15</strain>
    </source>
</reference>